<name>A0A2M7DD74_9BACT</name>
<protein>
    <recommendedName>
        <fullName evidence="4">Recombinase</fullName>
    </recommendedName>
</protein>
<dbReference type="Proteomes" id="UP000229030">
    <property type="component" value="Unassembled WGS sequence"/>
</dbReference>
<evidence type="ECO:0000313" key="3">
    <source>
        <dbReference type="Proteomes" id="UP000229030"/>
    </source>
</evidence>
<sequence>MLKQLEVDEKESLKSKAGEIRAFDEKVKVVEDKLDKLLDSHLEGLVEKNIYLNKKEKLINEKVGLEENLKAVRQNGNNWLEPMRDFIFLLIKAKKIAGSGDSLGLKAFLKNIGSNFILQGKKFGFLAEFEW</sequence>
<proteinExistence type="predicted"/>
<accession>A0A2M7DD74</accession>
<organism evidence="2 3">
    <name type="scientific">bacterium (Candidatus Gribaldobacteria) CG02_land_8_20_14_3_00_41_15</name>
    <dbReference type="NCBI Taxonomy" id="2014270"/>
    <lineage>
        <taxon>Bacteria</taxon>
        <taxon>Candidatus Gribaldobacteria</taxon>
    </lineage>
</organism>
<feature type="coiled-coil region" evidence="1">
    <location>
        <begin position="48"/>
        <end position="75"/>
    </location>
</feature>
<evidence type="ECO:0000256" key="1">
    <source>
        <dbReference type="SAM" id="Coils"/>
    </source>
</evidence>
<evidence type="ECO:0000313" key="2">
    <source>
        <dbReference type="EMBL" id="PIV46816.1"/>
    </source>
</evidence>
<dbReference type="EMBL" id="PETV01000088">
    <property type="protein sequence ID" value="PIV46816.1"/>
    <property type="molecule type" value="Genomic_DNA"/>
</dbReference>
<dbReference type="AlphaFoldDB" id="A0A2M7DD74"/>
<evidence type="ECO:0008006" key="4">
    <source>
        <dbReference type="Google" id="ProtNLM"/>
    </source>
</evidence>
<reference evidence="3" key="1">
    <citation type="submission" date="2017-09" db="EMBL/GenBank/DDBJ databases">
        <title>Depth-based differentiation of microbial function through sediment-hosted aquifers and enrichment of novel symbionts in the deep terrestrial subsurface.</title>
        <authorList>
            <person name="Probst A.J."/>
            <person name="Ladd B."/>
            <person name="Jarett J.K."/>
            <person name="Geller-Mcgrath D.E."/>
            <person name="Sieber C.M.K."/>
            <person name="Emerson J.B."/>
            <person name="Anantharaman K."/>
            <person name="Thomas B.C."/>
            <person name="Malmstrom R."/>
            <person name="Stieglmeier M."/>
            <person name="Klingl A."/>
            <person name="Woyke T."/>
            <person name="Ryan C.M."/>
            <person name="Banfield J.F."/>
        </authorList>
    </citation>
    <scope>NUCLEOTIDE SEQUENCE [LARGE SCALE GENOMIC DNA]</scope>
</reference>
<keyword evidence="1" id="KW-0175">Coiled coil</keyword>
<gene>
    <name evidence="2" type="ORF">COS21_03305</name>
</gene>
<feature type="non-terminal residue" evidence="2">
    <location>
        <position position="131"/>
    </location>
</feature>
<comment type="caution">
    <text evidence="2">The sequence shown here is derived from an EMBL/GenBank/DDBJ whole genome shotgun (WGS) entry which is preliminary data.</text>
</comment>